<gene>
    <name evidence="2" type="ORF">DIZ80_04745</name>
</gene>
<proteinExistence type="predicted"/>
<keyword evidence="3" id="KW-1185">Reference proteome</keyword>
<organism evidence="2 3">
    <name type="scientific">endosymbiont of Galathealinum brachiosum</name>
    <dbReference type="NCBI Taxonomy" id="2200906"/>
    <lineage>
        <taxon>Bacteria</taxon>
        <taxon>Pseudomonadati</taxon>
        <taxon>Pseudomonadota</taxon>
        <taxon>Gammaproteobacteria</taxon>
        <taxon>sulfur-oxidizing symbionts</taxon>
    </lineage>
</organism>
<sequence length="80" mass="9280">MEDNQDNKFADYMKRAWIIYALIIIALIAVLVLFVASDNEEMVFFGFMTPAAAYVFRPTNRYIARLVFKYTGVSEAKEQE</sequence>
<keyword evidence="1" id="KW-1133">Transmembrane helix</keyword>
<keyword evidence="1" id="KW-0812">Transmembrane</keyword>
<dbReference type="Proteomes" id="UP000254266">
    <property type="component" value="Unassembled WGS sequence"/>
</dbReference>
<protein>
    <submittedName>
        <fullName evidence="2">Uncharacterized protein</fullName>
    </submittedName>
</protein>
<name>A0A370DKD6_9GAMM</name>
<evidence type="ECO:0000313" key="2">
    <source>
        <dbReference type="EMBL" id="RDH84777.1"/>
    </source>
</evidence>
<evidence type="ECO:0000256" key="1">
    <source>
        <dbReference type="SAM" id="Phobius"/>
    </source>
</evidence>
<dbReference type="AlphaFoldDB" id="A0A370DKD6"/>
<accession>A0A370DKD6</accession>
<reference evidence="2 3" key="1">
    <citation type="journal article" date="2018" name="ISME J.">
        <title>Endosymbiont genomes yield clues of tubeworm success.</title>
        <authorList>
            <person name="Li Y."/>
            <person name="Liles M.R."/>
            <person name="Halanych K.M."/>
        </authorList>
    </citation>
    <scope>NUCLEOTIDE SEQUENCE [LARGE SCALE GENOMIC DNA]</scope>
    <source>
        <strain evidence="2">A1464</strain>
    </source>
</reference>
<evidence type="ECO:0000313" key="3">
    <source>
        <dbReference type="Proteomes" id="UP000254266"/>
    </source>
</evidence>
<keyword evidence="1" id="KW-0472">Membrane</keyword>
<dbReference type="EMBL" id="QFXC01000007">
    <property type="protein sequence ID" value="RDH84777.1"/>
    <property type="molecule type" value="Genomic_DNA"/>
</dbReference>
<comment type="caution">
    <text evidence="2">The sequence shown here is derived from an EMBL/GenBank/DDBJ whole genome shotgun (WGS) entry which is preliminary data.</text>
</comment>
<feature type="transmembrane region" description="Helical" evidence="1">
    <location>
        <begin position="17"/>
        <end position="36"/>
    </location>
</feature>